<evidence type="ECO:0000313" key="1">
    <source>
        <dbReference type="EMBL" id="UUZ44146.1"/>
    </source>
</evidence>
<evidence type="ECO:0000313" key="2">
    <source>
        <dbReference type="Proteomes" id="UP001059663"/>
    </source>
</evidence>
<keyword evidence="1" id="KW-0762">Sugar transport</keyword>
<organism evidence="1 2">
    <name type="scientific">Janibacter limosus</name>
    <dbReference type="NCBI Taxonomy" id="53458"/>
    <lineage>
        <taxon>Bacteria</taxon>
        <taxon>Bacillati</taxon>
        <taxon>Actinomycetota</taxon>
        <taxon>Actinomycetes</taxon>
        <taxon>Micrococcales</taxon>
        <taxon>Intrasporangiaceae</taxon>
        <taxon>Janibacter</taxon>
    </lineage>
</organism>
<sequence length="163" mass="16696">MSEVLAPCAGRVLPITECVDEVFGGQLVGPGLVIDPPDGGQTVVAPIAGTVMKIHPHAFVVVGEGAGVLVHLGINTVRLEGAGFEVHATRGSIVAAGDPMITRGPVRPAERGCGTSDLTPGAGGGPRRARGLARPVGPARRRRPRRSSLRIALGQCTPRSARP</sequence>
<dbReference type="Proteomes" id="UP001059663">
    <property type="component" value="Chromosome"/>
</dbReference>
<accession>A0AC61U293</accession>
<protein>
    <submittedName>
        <fullName evidence="1">PTS glucose transporter subunit IIA</fullName>
    </submittedName>
</protein>
<keyword evidence="1" id="KW-0813">Transport</keyword>
<name>A0AC61U293_9MICO</name>
<reference evidence="1" key="1">
    <citation type="submission" date="2021-11" db="EMBL/GenBank/DDBJ databases">
        <title>Study of the species diversity of bacterial strains isolated from a unique natural object - Shulgan-Tash cave (Bashkiria).</title>
        <authorList>
            <person name="Sazanova A.L."/>
            <person name="Chirak E.R."/>
            <person name="Safronova V.I."/>
        </authorList>
    </citation>
    <scope>NUCLEOTIDE SEQUENCE</scope>
    <source>
        <strain evidence="1">P1</strain>
    </source>
</reference>
<proteinExistence type="predicted"/>
<dbReference type="EMBL" id="CP087977">
    <property type="protein sequence ID" value="UUZ44146.1"/>
    <property type="molecule type" value="Genomic_DNA"/>
</dbReference>
<gene>
    <name evidence="1" type="ORF">LP422_16440</name>
</gene>